<keyword evidence="6" id="KW-0735">Signal-anchor</keyword>
<dbReference type="Pfam" id="PF11051">
    <property type="entry name" value="Mannosyl_trans3"/>
    <property type="match status" value="1"/>
</dbReference>
<evidence type="ECO:0000256" key="9">
    <source>
        <dbReference type="ARBA" id="ARBA00023180"/>
    </source>
</evidence>
<dbReference type="GO" id="GO:0005794">
    <property type="term" value="C:Golgi apparatus"/>
    <property type="evidence" value="ECO:0007669"/>
    <property type="project" value="TreeGrafter"/>
</dbReference>
<comment type="subcellular location">
    <subcellularLocation>
        <location evidence="1">Membrane</location>
        <topology evidence="1">Single-pass type II membrane protein</topology>
    </subcellularLocation>
</comment>
<dbReference type="PANTHER" id="PTHR31392:SF1">
    <property type="entry name" value="ALPHA-1,3-MANNOSYLTRANSFERASE MNN1-RELATED"/>
    <property type="match status" value="1"/>
</dbReference>
<evidence type="ECO:0000313" key="11">
    <source>
        <dbReference type="Proteomes" id="UP001165121"/>
    </source>
</evidence>
<evidence type="ECO:0000256" key="3">
    <source>
        <dbReference type="ARBA" id="ARBA00022676"/>
    </source>
</evidence>
<evidence type="ECO:0000256" key="6">
    <source>
        <dbReference type="ARBA" id="ARBA00022968"/>
    </source>
</evidence>
<evidence type="ECO:0000256" key="4">
    <source>
        <dbReference type="ARBA" id="ARBA00022679"/>
    </source>
</evidence>
<keyword evidence="11" id="KW-1185">Reference proteome</keyword>
<dbReference type="GO" id="GO:0000033">
    <property type="term" value="F:alpha-1,3-mannosyltransferase activity"/>
    <property type="evidence" value="ECO:0007669"/>
    <property type="project" value="TreeGrafter"/>
</dbReference>
<evidence type="ECO:0000256" key="8">
    <source>
        <dbReference type="ARBA" id="ARBA00023136"/>
    </source>
</evidence>
<dbReference type="GO" id="GO:0006493">
    <property type="term" value="P:protein O-linked glycosylation"/>
    <property type="evidence" value="ECO:0007669"/>
    <property type="project" value="TreeGrafter"/>
</dbReference>
<accession>A0A9W6TVK7</accession>
<evidence type="ECO:0000256" key="1">
    <source>
        <dbReference type="ARBA" id="ARBA00004606"/>
    </source>
</evidence>
<evidence type="ECO:0000313" key="10">
    <source>
        <dbReference type="EMBL" id="GMF20823.1"/>
    </source>
</evidence>
<dbReference type="InterPro" id="IPR022751">
    <property type="entry name" value="Alpha_mannosyltransferase"/>
</dbReference>
<dbReference type="OrthoDB" id="430354at2759"/>
<dbReference type="AlphaFoldDB" id="A0A9W6TVK7"/>
<dbReference type="PANTHER" id="PTHR31392">
    <property type="entry name" value="ALPHA-1,3-MANNOSYLTRANSFERASE MNN1-RELATED"/>
    <property type="match status" value="1"/>
</dbReference>
<dbReference type="Proteomes" id="UP001165121">
    <property type="component" value="Unassembled WGS sequence"/>
</dbReference>
<keyword evidence="7" id="KW-1133">Transmembrane helix</keyword>
<gene>
    <name evidence="10" type="ORF">Pfra01_000258800</name>
</gene>
<sequence length="300" mass="35031">MYINSRLVGNTSIGLSDSFDVFQSRTYNRRAPAKGNAAFGIHSSSFVKTLHPISPFYQRGENFDWGVTRQQGIILCMHDGVLDMGLSLIRELRCLGNRELVQVYHCGEEEISTRFQDLLFSIDRRVELVDVCSDLSARDVISTKMATKFRSWWIKPLAMYHTDVRHVMLLDVDDVIMEDPAVVRHLDGYVETGTTFFYDRVVRKKKFLNGNDGGRYYIRKLLRKFDYNRFNISVGFAPSEHVRNSFALKGRSCHEMDSSMVLIDKERAGKTVLDIMLWFITEERFRFKYSWGDKVIFYFW</sequence>
<evidence type="ECO:0000256" key="7">
    <source>
        <dbReference type="ARBA" id="ARBA00022989"/>
    </source>
</evidence>
<keyword evidence="8" id="KW-0472">Membrane</keyword>
<dbReference type="EMBL" id="BSXT01000208">
    <property type="protein sequence ID" value="GMF20823.1"/>
    <property type="molecule type" value="Genomic_DNA"/>
</dbReference>
<comment type="similarity">
    <text evidence="2">Belongs to the MNN1/MNT family.</text>
</comment>
<keyword evidence="3" id="KW-0328">Glycosyltransferase</keyword>
<evidence type="ECO:0000256" key="2">
    <source>
        <dbReference type="ARBA" id="ARBA00009105"/>
    </source>
</evidence>
<dbReference type="InterPro" id="IPR029044">
    <property type="entry name" value="Nucleotide-diphossugar_trans"/>
</dbReference>
<evidence type="ECO:0000256" key="5">
    <source>
        <dbReference type="ARBA" id="ARBA00022692"/>
    </source>
</evidence>
<organism evidence="10 11">
    <name type="scientific">Phytophthora fragariaefolia</name>
    <dbReference type="NCBI Taxonomy" id="1490495"/>
    <lineage>
        <taxon>Eukaryota</taxon>
        <taxon>Sar</taxon>
        <taxon>Stramenopiles</taxon>
        <taxon>Oomycota</taxon>
        <taxon>Peronosporomycetes</taxon>
        <taxon>Peronosporales</taxon>
        <taxon>Peronosporaceae</taxon>
        <taxon>Phytophthora</taxon>
    </lineage>
</organism>
<keyword evidence="4" id="KW-0808">Transferase</keyword>
<proteinExistence type="inferred from homology"/>
<keyword evidence="9" id="KW-0325">Glycoprotein</keyword>
<name>A0A9W6TVK7_9STRA</name>
<comment type="caution">
    <text evidence="10">The sequence shown here is derived from an EMBL/GenBank/DDBJ whole genome shotgun (WGS) entry which is preliminary data.</text>
</comment>
<dbReference type="GO" id="GO:0016020">
    <property type="term" value="C:membrane"/>
    <property type="evidence" value="ECO:0007669"/>
    <property type="project" value="UniProtKB-SubCell"/>
</dbReference>
<protein>
    <submittedName>
        <fullName evidence="10">Unnamed protein product</fullName>
    </submittedName>
</protein>
<keyword evidence="5" id="KW-0812">Transmembrane</keyword>
<reference evidence="10" key="1">
    <citation type="submission" date="2023-04" db="EMBL/GenBank/DDBJ databases">
        <title>Phytophthora fragariaefolia NBRC 109709.</title>
        <authorList>
            <person name="Ichikawa N."/>
            <person name="Sato H."/>
            <person name="Tonouchi N."/>
        </authorList>
    </citation>
    <scope>NUCLEOTIDE SEQUENCE</scope>
    <source>
        <strain evidence="10">NBRC 109709</strain>
    </source>
</reference>
<dbReference type="SUPFAM" id="SSF53448">
    <property type="entry name" value="Nucleotide-diphospho-sugar transferases"/>
    <property type="match status" value="1"/>
</dbReference>